<keyword evidence="9" id="KW-0808">Transferase</keyword>
<name>A0ABU4RLH4_9HYPH</name>
<proteinExistence type="inferred from homology"/>
<comment type="caution">
    <text evidence="9">The sequence shown here is derived from an EMBL/GenBank/DDBJ whole genome shotgun (WGS) entry which is preliminary data.</text>
</comment>
<dbReference type="PANTHER" id="PTHR40074">
    <property type="entry name" value="O-ACETYLTRANSFERASE WECH"/>
    <property type="match status" value="1"/>
</dbReference>
<keyword evidence="3" id="KW-1003">Cell membrane</keyword>
<evidence type="ECO:0000313" key="10">
    <source>
        <dbReference type="Proteomes" id="UP001274321"/>
    </source>
</evidence>
<feature type="transmembrane region" description="Helical" evidence="7">
    <location>
        <begin position="153"/>
        <end position="174"/>
    </location>
</feature>
<keyword evidence="5 7" id="KW-1133">Transmembrane helix</keyword>
<comment type="similarity">
    <text evidence="2">Belongs to the acyltransferase 3 family.</text>
</comment>
<feature type="transmembrane region" description="Helical" evidence="7">
    <location>
        <begin position="297"/>
        <end position="317"/>
    </location>
</feature>
<keyword evidence="9" id="KW-0012">Acyltransferase</keyword>
<keyword evidence="4 7" id="KW-0812">Transmembrane</keyword>
<sequence>MPQVSAAITNERVAWVDYSKGICILLVVMMHATLGVEDAVGKTGFMHYMVEFARPFRMPDFFLLSGLFLARVIDRDWRLYLDRKVVHFFYFYILWLLIQGAFKWPGLALSEGPAAVAEQFLLALVEPFGTLWFIYLLPIFFVAAKLLKPAPRWLVLVAAAALEMAVIHTGWTVIDEFAERFVYFVIGWTFAPHIFAFARRVGREPLPALVGLPAWAAVNALCVALGIATLPGMAMLLGLLGSAAIVAIGTLLARARLGELIRFAGEHSITIYLAFFLPMAVSRLVLLKTGIVTDVGWISLIVWLSAALSPLVLYLAIRKTGWGTFLFERPKAFRIDRPRRKLAPAE</sequence>
<evidence type="ECO:0000256" key="5">
    <source>
        <dbReference type="ARBA" id="ARBA00022989"/>
    </source>
</evidence>
<feature type="transmembrane region" description="Helical" evidence="7">
    <location>
        <begin position="180"/>
        <end position="198"/>
    </location>
</feature>
<feature type="transmembrane region" description="Helical" evidence="7">
    <location>
        <begin position="18"/>
        <end position="36"/>
    </location>
</feature>
<evidence type="ECO:0000256" key="2">
    <source>
        <dbReference type="ARBA" id="ARBA00007400"/>
    </source>
</evidence>
<protein>
    <submittedName>
        <fullName evidence="9">Acyltransferase family protein</fullName>
    </submittedName>
</protein>
<dbReference type="Pfam" id="PF01757">
    <property type="entry name" value="Acyl_transf_3"/>
    <property type="match status" value="1"/>
</dbReference>
<reference evidence="9 10" key="1">
    <citation type="submission" date="2023-11" db="EMBL/GenBank/DDBJ databases">
        <authorList>
            <person name="Bao R."/>
        </authorList>
    </citation>
    <scope>NUCLEOTIDE SEQUENCE [LARGE SCALE GENOMIC DNA]</scope>
    <source>
        <strain evidence="9 10">PJ23</strain>
    </source>
</reference>
<gene>
    <name evidence="9" type="ORF">SCD90_03205</name>
</gene>
<feature type="transmembrane region" description="Helical" evidence="7">
    <location>
        <begin position="122"/>
        <end position="141"/>
    </location>
</feature>
<evidence type="ECO:0000256" key="7">
    <source>
        <dbReference type="SAM" id="Phobius"/>
    </source>
</evidence>
<accession>A0ABU4RLH4</accession>
<keyword evidence="10" id="KW-1185">Reference proteome</keyword>
<keyword evidence="6 7" id="KW-0472">Membrane</keyword>
<dbReference type="Proteomes" id="UP001274321">
    <property type="component" value="Unassembled WGS sequence"/>
</dbReference>
<evidence type="ECO:0000256" key="6">
    <source>
        <dbReference type="ARBA" id="ARBA00023136"/>
    </source>
</evidence>
<evidence type="ECO:0000256" key="1">
    <source>
        <dbReference type="ARBA" id="ARBA00004651"/>
    </source>
</evidence>
<feature type="transmembrane region" description="Helical" evidence="7">
    <location>
        <begin position="85"/>
        <end position="102"/>
    </location>
</feature>
<dbReference type="EMBL" id="JAXAFJ010000001">
    <property type="protein sequence ID" value="MDX6805063.1"/>
    <property type="molecule type" value="Genomic_DNA"/>
</dbReference>
<evidence type="ECO:0000256" key="4">
    <source>
        <dbReference type="ARBA" id="ARBA00022692"/>
    </source>
</evidence>
<organism evidence="9 10">
    <name type="scientific">Terrihabitans rhizophilus</name>
    <dbReference type="NCBI Taxonomy" id="3092662"/>
    <lineage>
        <taxon>Bacteria</taxon>
        <taxon>Pseudomonadati</taxon>
        <taxon>Pseudomonadota</taxon>
        <taxon>Alphaproteobacteria</taxon>
        <taxon>Hyphomicrobiales</taxon>
        <taxon>Terrihabitans</taxon>
    </lineage>
</organism>
<feature type="transmembrane region" description="Helical" evidence="7">
    <location>
        <begin position="210"/>
        <end position="230"/>
    </location>
</feature>
<evidence type="ECO:0000256" key="3">
    <source>
        <dbReference type="ARBA" id="ARBA00022475"/>
    </source>
</evidence>
<feature type="domain" description="Acyltransferase 3" evidence="8">
    <location>
        <begin position="14"/>
        <end position="312"/>
    </location>
</feature>
<dbReference type="RefSeq" id="WP_319843165.1">
    <property type="nucleotide sequence ID" value="NZ_JAXAFJ010000001.1"/>
</dbReference>
<evidence type="ECO:0000259" key="8">
    <source>
        <dbReference type="Pfam" id="PF01757"/>
    </source>
</evidence>
<comment type="subcellular location">
    <subcellularLocation>
        <location evidence="1">Cell membrane</location>
        <topology evidence="1">Multi-pass membrane protein</topology>
    </subcellularLocation>
</comment>
<evidence type="ECO:0000313" key="9">
    <source>
        <dbReference type="EMBL" id="MDX6805063.1"/>
    </source>
</evidence>
<dbReference type="InterPro" id="IPR002656">
    <property type="entry name" value="Acyl_transf_3_dom"/>
</dbReference>
<dbReference type="GO" id="GO:0016746">
    <property type="term" value="F:acyltransferase activity"/>
    <property type="evidence" value="ECO:0007669"/>
    <property type="project" value="UniProtKB-KW"/>
</dbReference>
<feature type="transmembrane region" description="Helical" evidence="7">
    <location>
        <begin position="269"/>
        <end position="291"/>
    </location>
</feature>
<feature type="transmembrane region" description="Helical" evidence="7">
    <location>
        <begin position="236"/>
        <end position="257"/>
    </location>
</feature>
<dbReference type="PANTHER" id="PTHR40074:SF4">
    <property type="entry name" value="INNER MEMBRANE PROTEIN YCFT"/>
    <property type="match status" value="1"/>
</dbReference>
<feature type="transmembrane region" description="Helical" evidence="7">
    <location>
        <begin position="56"/>
        <end position="73"/>
    </location>
</feature>